<dbReference type="PANTHER" id="PTHR43537:SF5">
    <property type="entry name" value="UXU OPERON TRANSCRIPTIONAL REGULATOR"/>
    <property type="match status" value="1"/>
</dbReference>
<organism evidence="5 6">
    <name type="scientific">Enemella evansiae</name>
    <dbReference type="NCBI Taxonomy" id="2016499"/>
    <lineage>
        <taxon>Bacteria</taxon>
        <taxon>Bacillati</taxon>
        <taxon>Actinomycetota</taxon>
        <taxon>Actinomycetes</taxon>
        <taxon>Propionibacteriales</taxon>
        <taxon>Propionibacteriaceae</taxon>
        <taxon>Enemella</taxon>
    </lineage>
</organism>
<dbReference type="InterPro" id="IPR011711">
    <property type="entry name" value="GntR_C"/>
</dbReference>
<dbReference type="Gene3D" id="1.20.120.530">
    <property type="entry name" value="GntR ligand-binding domain-like"/>
    <property type="match status" value="1"/>
</dbReference>
<keyword evidence="6" id="KW-1185">Reference proteome</keyword>
<evidence type="ECO:0000313" key="6">
    <source>
        <dbReference type="Proteomes" id="UP000215896"/>
    </source>
</evidence>
<feature type="domain" description="HTH gntR-type" evidence="4">
    <location>
        <begin position="11"/>
        <end position="79"/>
    </location>
</feature>
<dbReference type="AlphaFoldDB" id="A0A255GQT1"/>
<dbReference type="SMART" id="SM00345">
    <property type="entry name" value="HTH_GNTR"/>
    <property type="match status" value="1"/>
</dbReference>
<dbReference type="GO" id="GO:0003700">
    <property type="term" value="F:DNA-binding transcription factor activity"/>
    <property type="evidence" value="ECO:0007669"/>
    <property type="project" value="InterPro"/>
</dbReference>
<dbReference type="SUPFAM" id="SSF46785">
    <property type="entry name" value="Winged helix' DNA-binding domain"/>
    <property type="match status" value="1"/>
</dbReference>
<reference evidence="5 6" key="1">
    <citation type="submission" date="2017-07" db="EMBL/GenBank/DDBJ databases">
        <title>Draft whole genome sequences of clinical Proprionibacteriaceae strains.</title>
        <authorList>
            <person name="Bernier A.-M."/>
            <person name="Bernard K."/>
            <person name="Domingo M.-C."/>
        </authorList>
    </citation>
    <scope>NUCLEOTIDE SEQUENCE [LARGE SCALE GENOMIC DNA]</scope>
    <source>
        <strain evidence="5 6">NML 030167</strain>
    </source>
</reference>
<keyword evidence="2" id="KW-0238">DNA-binding</keyword>
<dbReference type="InterPro" id="IPR008920">
    <property type="entry name" value="TF_FadR/GntR_C"/>
</dbReference>
<dbReference type="Proteomes" id="UP000215896">
    <property type="component" value="Unassembled WGS sequence"/>
</dbReference>
<dbReference type="GO" id="GO:0003677">
    <property type="term" value="F:DNA binding"/>
    <property type="evidence" value="ECO:0007669"/>
    <property type="project" value="UniProtKB-KW"/>
</dbReference>
<dbReference type="InterPro" id="IPR036390">
    <property type="entry name" value="WH_DNA-bd_sf"/>
</dbReference>
<sequence length="236" mass="25616">MALPSIPTELSTPVAVVTRYLLNELMSGRWAPGDRLPPERTLATTLGVGRSAIREATAALEILGVAEVRPGSGTYVRDGASALLQKTLSWGLFLSAERTADLVEVREALEIQCARAAALHITDDQLSEVREHLATMRDTVDDHPAFVQADSRFHELIDDASGNAPLRDLVRSVRALLRVWVERALNEGGHARLTVAEHQAVVDALATREPDKAEAAMRAHMGSAGQRLRSVELPQP</sequence>
<protein>
    <submittedName>
        <fullName evidence="5">GntR family transcriptional regulator</fullName>
    </submittedName>
</protein>
<dbReference type="InterPro" id="IPR036388">
    <property type="entry name" value="WH-like_DNA-bd_sf"/>
</dbReference>
<comment type="caution">
    <text evidence="5">The sequence shown here is derived from an EMBL/GenBank/DDBJ whole genome shotgun (WGS) entry which is preliminary data.</text>
</comment>
<evidence type="ECO:0000313" key="5">
    <source>
        <dbReference type="EMBL" id="OYO17941.1"/>
    </source>
</evidence>
<dbReference type="EMBL" id="NMVO01000001">
    <property type="protein sequence ID" value="OYO17941.1"/>
    <property type="molecule type" value="Genomic_DNA"/>
</dbReference>
<dbReference type="SUPFAM" id="SSF48008">
    <property type="entry name" value="GntR ligand-binding domain-like"/>
    <property type="match status" value="1"/>
</dbReference>
<keyword evidence="3" id="KW-0804">Transcription</keyword>
<dbReference type="CDD" id="cd07377">
    <property type="entry name" value="WHTH_GntR"/>
    <property type="match status" value="1"/>
</dbReference>
<accession>A0A255GQT1</accession>
<evidence type="ECO:0000256" key="1">
    <source>
        <dbReference type="ARBA" id="ARBA00023015"/>
    </source>
</evidence>
<dbReference type="PRINTS" id="PR00035">
    <property type="entry name" value="HTHGNTR"/>
</dbReference>
<dbReference type="Pfam" id="PF07729">
    <property type="entry name" value="FCD"/>
    <property type="match status" value="1"/>
</dbReference>
<dbReference type="OrthoDB" id="3172099at2"/>
<evidence type="ECO:0000256" key="2">
    <source>
        <dbReference type="ARBA" id="ARBA00023125"/>
    </source>
</evidence>
<keyword evidence="1" id="KW-0805">Transcription regulation</keyword>
<dbReference type="SMART" id="SM00895">
    <property type="entry name" value="FCD"/>
    <property type="match status" value="1"/>
</dbReference>
<dbReference type="InterPro" id="IPR000524">
    <property type="entry name" value="Tscrpt_reg_HTH_GntR"/>
</dbReference>
<proteinExistence type="predicted"/>
<dbReference type="Gene3D" id="1.10.10.10">
    <property type="entry name" value="Winged helix-like DNA-binding domain superfamily/Winged helix DNA-binding domain"/>
    <property type="match status" value="1"/>
</dbReference>
<dbReference type="PROSITE" id="PS50949">
    <property type="entry name" value="HTH_GNTR"/>
    <property type="match status" value="1"/>
</dbReference>
<gene>
    <name evidence="5" type="ORF">CGZ94_01820</name>
</gene>
<dbReference type="PANTHER" id="PTHR43537">
    <property type="entry name" value="TRANSCRIPTIONAL REGULATOR, GNTR FAMILY"/>
    <property type="match status" value="1"/>
</dbReference>
<evidence type="ECO:0000259" key="4">
    <source>
        <dbReference type="PROSITE" id="PS50949"/>
    </source>
</evidence>
<evidence type="ECO:0000256" key="3">
    <source>
        <dbReference type="ARBA" id="ARBA00023163"/>
    </source>
</evidence>
<dbReference type="Pfam" id="PF00392">
    <property type="entry name" value="GntR"/>
    <property type="match status" value="1"/>
</dbReference>
<name>A0A255GQT1_9ACTN</name>